<dbReference type="InterPro" id="IPR003400">
    <property type="entry name" value="ExbD"/>
</dbReference>
<proteinExistence type="inferred from homology"/>
<dbReference type="EMBL" id="QRKC01000005">
    <property type="protein sequence ID" value="RHH76658.1"/>
    <property type="molecule type" value="Genomic_DNA"/>
</dbReference>
<comment type="similarity">
    <text evidence="2 7">Belongs to the ExbD/TolR family.</text>
</comment>
<dbReference type="Pfam" id="PF02472">
    <property type="entry name" value="ExbD"/>
    <property type="match status" value="1"/>
</dbReference>
<dbReference type="EMBL" id="WNCR01000008">
    <property type="protein sequence ID" value="MTU30383.1"/>
    <property type="molecule type" value="Genomic_DNA"/>
</dbReference>
<evidence type="ECO:0000313" key="13">
    <source>
        <dbReference type="Proteomes" id="UP000261088"/>
    </source>
</evidence>
<evidence type="ECO:0000256" key="7">
    <source>
        <dbReference type="RuleBase" id="RU003879"/>
    </source>
</evidence>
<evidence type="ECO:0000313" key="14">
    <source>
        <dbReference type="Proteomes" id="UP000283732"/>
    </source>
</evidence>
<name>A0A3R6HL61_9BACT</name>
<keyword evidence="7" id="KW-0653">Protein transport</keyword>
<accession>A0A3R6HL61</accession>
<evidence type="ECO:0000256" key="4">
    <source>
        <dbReference type="ARBA" id="ARBA00022692"/>
    </source>
</evidence>
<feature type="compositionally biased region" description="Basic and acidic residues" evidence="8">
    <location>
        <begin position="186"/>
        <end position="197"/>
    </location>
</feature>
<dbReference type="Proteomes" id="UP000283732">
    <property type="component" value="Unassembled WGS sequence"/>
</dbReference>
<comment type="subcellular location">
    <subcellularLocation>
        <location evidence="1">Cell membrane</location>
        <topology evidence="1">Single-pass membrane protein</topology>
    </subcellularLocation>
    <subcellularLocation>
        <location evidence="7">Cell membrane</location>
        <topology evidence="7">Single-pass type II membrane protein</topology>
    </subcellularLocation>
</comment>
<keyword evidence="4 7" id="KW-0812">Transmembrane</keyword>
<evidence type="ECO:0000256" key="5">
    <source>
        <dbReference type="ARBA" id="ARBA00022989"/>
    </source>
</evidence>
<keyword evidence="5" id="KW-1133">Transmembrane helix</keyword>
<dbReference type="GO" id="GO:0005886">
    <property type="term" value="C:plasma membrane"/>
    <property type="evidence" value="ECO:0007669"/>
    <property type="project" value="UniProtKB-SubCell"/>
</dbReference>
<evidence type="ECO:0000313" key="16">
    <source>
        <dbReference type="Proteomes" id="UP000437446"/>
    </source>
</evidence>
<dbReference type="Proteomes" id="UP000261088">
    <property type="component" value="Unassembled WGS sequence"/>
</dbReference>
<evidence type="ECO:0000256" key="3">
    <source>
        <dbReference type="ARBA" id="ARBA00022475"/>
    </source>
</evidence>
<dbReference type="AlphaFoldDB" id="A0A3R6HL61"/>
<dbReference type="EMBL" id="QSUP01000019">
    <property type="protein sequence ID" value="RGN49820.1"/>
    <property type="molecule type" value="Genomic_DNA"/>
</dbReference>
<dbReference type="PANTHER" id="PTHR30558:SF3">
    <property type="entry name" value="BIOPOLYMER TRANSPORT PROTEIN EXBD-RELATED"/>
    <property type="match status" value="1"/>
</dbReference>
<evidence type="ECO:0000256" key="8">
    <source>
        <dbReference type="SAM" id="MobiDB-lite"/>
    </source>
</evidence>
<evidence type="ECO:0000313" key="11">
    <source>
        <dbReference type="EMBL" id="RGZ49746.1"/>
    </source>
</evidence>
<dbReference type="RefSeq" id="WP_005648202.1">
    <property type="nucleotide sequence ID" value="NZ_DAWDXW010000042.1"/>
</dbReference>
<reference evidence="13 14" key="1">
    <citation type="submission" date="2018-08" db="EMBL/GenBank/DDBJ databases">
        <title>A genome reference for cultivated species of the human gut microbiota.</title>
        <authorList>
            <person name="Zou Y."/>
            <person name="Xue W."/>
            <person name="Luo G."/>
        </authorList>
    </citation>
    <scope>NUCLEOTIDE SEQUENCE [LARGE SCALE GENOMIC DNA]</scope>
    <source>
        <strain evidence="12 14">AM16-50</strain>
        <strain evidence="11 15">AM50-15</strain>
        <strain evidence="10 13">OM05-11AA</strain>
    </source>
</reference>
<evidence type="ECO:0000313" key="10">
    <source>
        <dbReference type="EMBL" id="RGN49820.1"/>
    </source>
</evidence>
<dbReference type="Proteomes" id="UP000437446">
    <property type="component" value="Unassembled WGS sequence"/>
</dbReference>
<organism evidence="12 14">
    <name type="scientific">Parabacteroides merdae</name>
    <dbReference type="NCBI Taxonomy" id="46503"/>
    <lineage>
        <taxon>Bacteria</taxon>
        <taxon>Pseudomonadati</taxon>
        <taxon>Bacteroidota</taxon>
        <taxon>Bacteroidia</taxon>
        <taxon>Bacteroidales</taxon>
        <taxon>Tannerellaceae</taxon>
        <taxon>Parabacteroides</taxon>
    </lineage>
</organism>
<comment type="caution">
    <text evidence="12">The sequence shown here is derived from an EMBL/GenBank/DDBJ whole genome shotgun (WGS) entry which is preliminary data.</text>
</comment>
<evidence type="ECO:0000313" key="12">
    <source>
        <dbReference type="EMBL" id="RHH76658.1"/>
    </source>
</evidence>
<dbReference type="EMBL" id="QSEF01000006">
    <property type="protein sequence ID" value="RGZ49746.1"/>
    <property type="molecule type" value="Genomic_DNA"/>
</dbReference>
<dbReference type="Proteomes" id="UP000285173">
    <property type="component" value="Unassembled WGS sequence"/>
</dbReference>
<protein>
    <submittedName>
        <fullName evidence="12">Biopolymer transporter ExbD</fullName>
    </submittedName>
</protein>
<keyword evidence="3" id="KW-1003">Cell membrane</keyword>
<evidence type="ECO:0000256" key="6">
    <source>
        <dbReference type="ARBA" id="ARBA00023136"/>
    </source>
</evidence>
<gene>
    <name evidence="12" type="ORF">DW191_11850</name>
    <name evidence="11" type="ORF">DW986_05745</name>
    <name evidence="10" type="ORF">DXB61_13765</name>
    <name evidence="9" type="ORF">GMD66_14410</name>
</gene>
<sequence length="197" mass="22539">MARKKRKVPAMNATSSADIAFMLLIFFLITTSMDTDKGLARRLPPPVPKDQKKNEQVDVNKRNLVVVLINSSNQILFNGEPTDIKQLKDKVKEFIDNPYNDANKPEKVEEDVEFFGKVMTAKKHVISLQNDRGTEYQAYISVQNELAKAYNELRDVVSRKKFGKAFADLDEEQQKAVQQIYPQKISEAEPKNYGDKK</sequence>
<evidence type="ECO:0000256" key="2">
    <source>
        <dbReference type="ARBA" id="ARBA00005811"/>
    </source>
</evidence>
<evidence type="ECO:0000313" key="15">
    <source>
        <dbReference type="Proteomes" id="UP000285173"/>
    </source>
</evidence>
<evidence type="ECO:0000313" key="9">
    <source>
        <dbReference type="EMBL" id="MTU30383.1"/>
    </source>
</evidence>
<dbReference type="GO" id="GO:0015031">
    <property type="term" value="P:protein transport"/>
    <property type="evidence" value="ECO:0007669"/>
    <property type="project" value="UniProtKB-KW"/>
</dbReference>
<reference evidence="9 16" key="2">
    <citation type="journal article" date="2019" name="Nat. Med.">
        <title>A library of human gut bacterial isolates paired with longitudinal multiomics data enables mechanistic microbiome research.</title>
        <authorList>
            <person name="Poyet M."/>
            <person name="Groussin M."/>
            <person name="Gibbons S.M."/>
            <person name="Avila-Pacheco J."/>
            <person name="Jiang X."/>
            <person name="Kearney S.M."/>
            <person name="Perrotta A.R."/>
            <person name="Berdy B."/>
            <person name="Zhao S."/>
            <person name="Lieberman T.D."/>
            <person name="Swanson P.K."/>
            <person name="Smith M."/>
            <person name="Roesemann S."/>
            <person name="Alexander J.E."/>
            <person name="Rich S.A."/>
            <person name="Livny J."/>
            <person name="Vlamakis H."/>
            <person name="Clish C."/>
            <person name="Bullock K."/>
            <person name="Deik A."/>
            <person name="Scott J."/>
            <person name="Pierce K.A."/>
            <person name="Xavier R.J."/>
            <person name="Alm E.J."/>
        </authorList>
    </citation>
    <scope>NUCLEOTIDE SEQUENCE [LARGE SCALE GENOMIC DNA]</scope>
    <source>
        <strain evidence="9 16">BIOML-A25</strain>
    </source>
</reference>
<evidence type="ECO:0000256" key="1">
    <source>
        <dbReference type="ARBA" id="ARBA00004162"/>
    </source>
</evidence>
<dbReference type="GO" id="GO:0022857">
    <property type="term" value="F:transmembrane transporter activity"/>
    <property type="evidence" value="ECO:0007669"/>
    <property type="project" value="InterPro"/>
</dbReference>
<dbReference type="PANTHER" id="PTHR30558">
    <property type="entry name" value="EXBD MEMBRANE COMPONENT OF PMF-DRIVEN MACROMOLECULE IMPORT SYSTEM"/>
    <property type="match status" value="1"/>
</dbReference>
<keyword evidence="7" id="KW-0813">Transport</keyword>
<keyword evidence="6" id="KW-0472">Membrane</keyword>
<feature type="region of interest" description="Disordered" evidence="8">
    <location>
        <begin position="178"/>
        <end position="197"/>
    </location>
</feature>